<evidence type="ECO:0000256" key="2">
    <source>
        <dbReference type="ARBA" id="ARBA00023163"/>
    </source>
</evidence>
<dbReference type="EMBL" id="BARV01022071">
    <property type="protein sequence ID" value="GAI18370.1"/>
    <property type="molecule type" value="Genomic_DNA"/>
</dbReference>
<dbReference type="InterPro" id="IPR036390">
    <property type="entry name" value="WH_DNA-bd_sf"/>
</dbReference>
<sequence length="135" mass="15990">MRELADEILVKPTGKNLEILDSFFEVAKTQNWVSPSNVLEIQKEYDNLKEELKQPLDVRPRKVGKLEETIPVRQQKILEILKEKGRAQVWELKQIFPEISKRTLRRDFGNLLNQGSIERIGERNETFYQIKEDRL</sequence>
<proteinExistence type="predicted"/>
<comment type="caution">
    <text evidence="4">The sequence shown here is derived from an EMBL/GenBank/DDBJ whole genome shotgun (WGS) entry which is preliminary data.</text>
</comment>
<evidence type="ECO:0000256" key="1">
    <source>
        <dbReference type="ARBA" id="ARBA00023015"/>
    </source>
</evidence>
<evidence type="ECO:0000259" key="3">
    <source>
        <dbReference type="SMART" id="SM00420"/>
    </source>
</evidence>
<dbReference type="SMART" id="SM00420">
    <property type="entry name" value="HTH_DEOR"/>
    <property type="match status" value="1"/>
</dbReference>
<dbReference type="AlphaFoldDB" id="X1MUI5"/>
<name>X1MUI5_9ZZZZ</name>
<protein>
    <recommendedName>
        <fullName evidence="3">HTH deoR-type domain-containing protein</fullName>
    </recommendedName>
</protein>
<evidence type="ECO:0000313" key="4">
    <source>
        <dbReference type="EMBL" id="GAI18370.1"/>
    </source>
</evidence>
<keyword evidence="1" id="KW-0805">Transcription regulation</keyword>
<keyword evidence="2" id="KW-0804">Transcription</keyword>
<organism evidence="4">
    <name type="scientific">marine sediment metagenome</name>
    <dbReference type="NCBI Taxonomy" id="412755"/>
    <lineage>
        <taxon>unclassified sequences</taxon>
        <taxon>metagenomes</taxon>
        <taxon>ecological metagenomes</taxon>
    </lineage>
</organism>
<dbReference type="Pfam" id="PF08220">
    <property type="entry name" value="HTH_DeoR"/>
    <property type="match status" value="1"/>
</dbReference>
<accession>X1MUI5</accession>
<feature type="domain" description="HTH deoR-type" evidence="3">
    <location>
        <begin position="73"/>
        <end position="126"/>
    </location>
</feature>
<gene>
    <name evidence="4" type="ORF">S06H3_36436</name>
</gene>
<dbReference type="SUPFAM" id="SSF46785">
    <property type="entry name" value="Winged helix' DNA-binding domain"/>
    <property type="match status" value="1"/>
</dbReference>
<dbReference type="InterPro" id="IPR001034">
    <property type="entry name" value="DeoR_HTH"/>
</dbReference>
<reference evidence="4" key="1">
    <citation type="journal article" date="2014" name="Front. Microbiol.">
        <title>High frequency of phylogenetically diverse reductive dehalogenase-homologous genes in deep subseafloor sedimentary metagenomes.</title>
        <authorList>
            <person name="Kawai M."/>
            <person name="Futagami T."/>
            <person name="Toyoda A."/>
            <person name="Takaki Y."/>
            <person name="Nishi S."/>
            <person name="Hori S."/>
            <person name="Arai W."/>
            <person name="Tsubouchi T."/>
            <person name="Morono Y."/>
            <person name="Uchiyama I."/>
            <person name="Ito T."/>
            <person name="Fujiyama A."/>
            <person name="Inagaki F."/>
            <person name="Takami H."/>
        </authorList>
    </citation>
    <scope>NUCLEOTIDE SEQUENCE</scope>
    <source>
        <strain evidence="4">Expedition CK06-06</strain>
    </source>
</reference>
<dbReference type="GO" id="GO:0003700">
    <property type="term" value="F:DNA-binding transcription factor activity"/>
    <property type="evidence" value="ECO:0007669"/>
    <property type="project" value="InterPro"/>
</dbReference>